<dbReference type="Proteomes" id="UP000887568">
    <property type="component" value="Unplaced"/>
</dbReference>
<evidence type="ECO:0000256" key="9">
    <source>
        <dbReference type="ARBA" id="ARBA00031642"/>
    </source>
</evidence>
<dbReference type="GO" id="GO:0016020">
    <property type="term" value="C:membrane"/>
    <property type="evidence" value="ECO:0007669"/>
    <property type="project" value="UniProtKB-SubCell"/>
</dbReference>
<dbReference type="GeneID" id="119731736"/>
<dbReference type="OrthoDB" id="6509975at2759"/>
<dbReference type="PANTHER" id="PTHR20963:SF8">
    <property type="entry name" value="MULTIPLE INOSITOL POLYPHOSPHATE PHOSPHATASE 1"/>
    <property type="match status" value="1"/>
</dbReference>
<keyword evidence="8" id="KW-0472">Membrane</keyword>
<reference evidence="15" key="1">
    <citation type="submission" date="2022-11" db="UniProtKB">
        <authorList>
            <consortium name="EnsemblMetazoa"/>
        </authorList>
    </citation>
    <scope>IDENTIFICATION</scope>
</reference>
<evidence type="ECO:0000256" key="11">
    <source>
        <dbReference type="ARBA" id="ARBA00043671"/>
    </source>
</evidence>
<evidence type="ECO:0000256" key="4">
    <source>
        <dbReference type="ARBA" id="ARBA00013040"/>
    </source>
</evidence>
<dbReference type="OMA" id="ANSPWFA"/>
<dbReference type="InterPro" id="IPR000560">
    <property type="entry name" value="His_Pase_clade-2"/>
</dbReference>
<evidence type="ECO:0000256" key="3">
    <source>
        <dbReference type="ARBA" id="ARBA00012976"/>
    </source>
</evidence>
<feature type="signal peptide" evidence="14">
    <location>
        <begin position="1"/>
        <end position="20"/>
    </location>
</feature>
<protein>
    <recommendedName>
        <fullName evidence="5">Multiple inositol polyphosphate phosphatase 1</fullName>
        <ecNumber evidence="4">3.1.3.62</ecNumber>
        <ecNumber evidence="3">3.1.3.80</ecNumber>
    </recommendedName>
    <alternativeName>
        <fullName evidence="9">2,3-bisphosphoglycerate 3-phosphatase</fullName>
    </alternativeName>
</protein>
<dbReference type="CDD" id="cd07061">
    <property type="entry name" value="HP_HAP_like"/>
    <property type="match status" value="1"/>
</dbReference>
<keyword evidence="7" id="KW-0378">Hydrolase</keyword>
<dbReference type="InterPro" id="IPR029033">
    <property type="entry name" value="His_PPase_superfam"/>
</dbReference>
<dbReference type="AlphaFoldDB" id="A0A914AC37"/>
<dbReference type="Pfam" id="PF00328">
    <property type="entry name" value="His_Phos_2"/>
    <property type="match status" value="1"/>
</dbReference>
<comment type="similarity">
    <text evidence="2">Belongs to the histidine acid phosphatase family. MINPP1 subfamily.</text>
</comment>
<comment type="catalytic activity">
    <reaction evidence="10">
        <text>1D-myo-inositol 1,2,5,6-tetrakisphosphate + H2O = 1D-myo-inositol 1,2,6-trisphosphate + phosphate</text>
        <dbReference type="Rhea" id="RHEA:77119"/>
        <dbReference type="ChEBI" id="CHEBI:15377"/>
        <dbReference type="ChEBI" id="CHEBI:43474"/>
        <dbReference type="ChEBI" id="CHEBI:195535"/>
        <dbReference type="ChEBI" id="CHEBI:195537"/>
        <dbReference type="EC" id="3.1.3.62"/>
    </reaction>
    <physiologicalReaction direction="left-to-right" evidence="10">
        <dbReference type="Rhea" id="RHEA:77120"/>
    </physiologicalReaction>
</comment>
<dbReference type="Gene3D" id="3.40.50.1240">
    <property type="entry name" value="Phosphoglycerate mutase-like"/>
    <property type="match status" value="1"/>
</dbReference>
<comment type="catalytic activity">
    <reaction evidence="12">
        <text>1D-myo-inositol hexakisphosphate + H2O = 1D-myo-inositol 1,2,4,5,6-pentakisphosphate + phosphate</text>
        <dbReference type="Rhea" id="RHEA:16989"/>
        <dbReference type="ChEBI" id="CHEBI:15377"/>
        <dbReference type="ChEBI" id="CHEBI:43474"/>
        <dbReference type="ChEBI" id="CHEBI:57798"/>
        <dbReference type="ChEBI" id="CHEBI:58130"/>
        <dbReference type="EC" id="3.1.3.62"/>
    </reaction>
    <physiologicalReaction direction="left-to-right" evidence="12">
        <dbReference type="Rhea" id="RHEA:16990"/>
    </physiologicalReaction>
</comment>
<dbReference type="GO" id="GO:0034417">
    <property type="term" value="F:bisphosphoglycerate 3-phosphatase activity"/>
    <property type="evidence" value="ECO:0007669"/>
    <property type="project" value="UniProtKB-EC"/>
</dbReference>
<dbReference type="RefSeq" id="XP_038060904.1">
    <property type="nucleotide sequence ID" value="XM_038204976.1"/>
</dbReference>
<dbReference type="PANTHER" id="PTHR20963">
    <property type="entry name" value="MULTIPLE INOSITOL POLYPHOSPHATE PHOSPHATASE-RELATED"/>
    <property type="match status" value="1"/>
</dbReference>
<evidence type="ECO:0000256" key="14">
    <source>
        <dbReference type="SAM" id="SignalP"/>
    </source>
</evidence>
<evidence type="ECO:0000256" key="5">
    <source>
        <dbReference type="ARBA" id="ARBA00018097"/>
    </source>
</evidence>
<organism evidence="15 16">
    <name type="scientific">Patiria miniata</name>
    <name type="common">Bat star</name>
    <name type="synonym">Asterina miniata</name>
    <dbReference type="NCBI Taxonomy" id="46514"/>
    <lineage>
        <taxon>Eukaryota</taxon>
        <taxon>Metazoa</taxon>
        <taxon>Echinodermata</taxon>
        <taxon>Eleutherozoa</taxon>
        <taxon>Asterozoa</taxon>
        <taxon>Asteroidea</taxon>
        <taxon>Valvatacea</taxon>
        <taxon>Valvatida</taxon>
        <taxon>Asterinidae</taxon>
        <taxon>Patiria</taxon>
    </lineage>
</organism>
<evidence type="ECO:0000256" key="6">
    <source>
        <dbReference type="ARBA" id="ARBA00022729"/>
    </source>
</evidence>
<keyword evidence="6 14" id="KW-0732">Signal</keyword>
<dbReference type="GO" id="GO:0052745">
    <property type="term" value="F:inositol phosphate phosphatase activity"/>
    <property type="evidence" value="ECO:0007669"/>
    <property type="project" value="TreeGrafter"/>
</dbReference>
<comment type="catalytic activity">
    <reaction evidence="11">
        <text>1D-myo-inositol 1,2,4,5,6-pentakisphosphate + H2O = 1D-myo-inositol 1,2,5,6-tetrakisphosphate + phosphate</text>
        <dbReference type="Rhea" id="RHEA:77115"/>
        <dbReference type="ChEBI" id="CHEBI:15377"/>
        <dbReference type="ChEBI" id="CHEBI:43474"/>
        <dbReference type="ChEBI" id="CHEBI:57798"/>
        <dbReference type="ChEBI" id="CHEBI:195535"/>
        <dbReference type="EC" id="3.1.3.62"/>
    </reaction>
    <physiologicalReaction direction="left-to-right" evidence="11">
        <dbReference type="Rhea" id="RHEA:77116"/>
    </physiologicalReaction>
</comment>
<feature type="chain" id="PRO_5036903251" description="Multiple inositol polyphosphate phosphatase 1" evidence="14">
    <location>
        <begin position="21"/>
        <end position="515"/>
    </location>
</feature>
<sequence>MEAFEFIVFNVFSLIFLTACEPIIGNVPLYATKTGYDISIETTGRVNNVEKNWLELARSTGASVPEGLENCTPHGVYAVYRHGTRYPSDGDIEDVHNIIDRLRSTDVNPEFQFLRDAVKIPLSNASQLAETGYREMRELAARMANRFPVLFPDSDVDLSRYSFQSTGKTRTIDSARGYIQGVVGEQQICKTNYSERSFTVNCTENDGTQTPTSTTVPHNPIDDDLLLRFYDVFEDCTEAINGGRTDREQDEFRDGPDVGEVWQRVAERLAGPGRGTWNISREEVILLTEICGYDLTLNNDNETWCKLFETQDLYAPEYHSDLKNYWNKAYGFNINYRISCTLANDALKYLQDRVDNPTQSPLGNFKFAHTDTIVPLLAFLDLFDDPLPLLASNFLENINRTFRAAHMSPFAANVAFALYGCTTDSAVTYRVQMLLNESPVQLEFCEGQFCTLDEFQTGIEARIGTCDFTEECAEALQDRTTPNPGGSGADINYSVCLQFLLAYVMLVALSFTGAN</sequence>
<evidence type="ECO:0000256" key="7">
    <source>
        <dbReference type="ARBA" id="ARBA00022801"/>
    </source>
</evidence>
<comment type="subcellular location">
    <subcellularLocation>
        <location evidence="1">Membrane</location>
    </subcellularLocation>
</comment>
<evidence type="ECO:0000256" key="10">
    <source>
        <dbReference type="ARBA" id="ARBA00043668"/>
    </source>
</evidence>
<dbReference type="EnsemblMetazoa" id="XM_038204976.1">
    <property type="protein sequence ID" value="XP_038060904.1"/>
    <property type="gene ID" value="LOC119731736"/>
</dbReference>
<evidence type="ECO:0000256" key="2">
    <source>
        <dbReference type="ARBA" id="ARBA00008422"/>
    </source>
</evidence>
<evidence type="ECO:0000256" key="13">
    <source>
        <dbReference type="ARBA" id="ARBA00043832"/>
    </source>
</evidence>
<evidence type="ECO:0000313" key="15">
    <source>
        <dbReference type="EnsemblMetazoa" id="XP_038060904.1"/>
    </source>
</evidence>
<accession>A0A914AC37</accession>
<evidence type="ECO:0000256" key="12">
    <source>
        <dbReference type="ARBA" id="ARBA00043691"/>
    </source>
</evidence>
<proteinExistence type="inferred from homology"/>
<dbReference type="EC" id="3.1.3.80" evidence="3"/>
<keyword evidence="16" id="KW-1185">Reference proteome</keyword>
<evidence type="ECO:0000256" key="8">
    <source>
        <dbReference type="ARBA" id="ARBA00023136"/>
    </source>
</evidence>
<dbReference type="EC" id="3.1.3.62" evidence="4"/>
<evidence type="ECO:0000256" key="1">
    <source>
        <dbReference type="ARBA" id="ARBA00004370"/>
    </source>
</evidence>
<dbReference type="SUPFAM" id="SSF53254">
    <property type="entry name" value="Phosphoglycerate mutase-like"/>
    <property type="match status" value="1"/>
</dbReference>
<dbReference type="GO" id="GO:0003993">
    <property type="term" value="F:acid phosphatase activity"/>
    <property type="evidence" value="ECO:0007669"/>
    <property type="project" value="TreeGrafter"/>
</dbReference>
<comment type="catalytic activity">
    <reaction evidence="13">
        <text>(2R)-2,3-bisphosphoglycerate + H2O = (2R)-2-phosphoglycerate + phosphate</text>
        <dbReference type="Rhea" id="RHEA:27381"/>
        <dbReference type="ChEBI" id="CHEBI:15377"/>
        <dbReference type="ChEBI" id="CHEBI:43474"/>
        <dbReference type="ChEBI" id="CHEBI:58248"/>
        <dbReference type="ChEBI" id="CHEBI:58289"/>
        <dbReference type="EC" id="3.1.3.80"/>
    </reaction>
    <physiologicalReaction direction="left-to-right" evidence="13">
        <dbReference type="Rhea" id="RHEA:27382"/>
    </physiologicalReaction>
</comment>
<evidence type="ECO:0000313" key="16">
    <source>
        <dbReference type="Proteomes" id="UP000887568"/>
    </source>
</evidence>
<name>A0A914AC37_PATMI</name>